<dbReference type="InterPro" id="IPR009722">
    <property type="entry name" value="YjiK/CarP"/>
</dbReference>
<dbReference type="GO" id="GO:0005886">
    <property type="term" value="C:plasma membrane"/>
    <property type="evidence" value="ECO:0007669"/>
    <property type="project" value="UniProtKB-SubCell"/>
</dbReference>
<dbReference type="SUPFAM" id="SSF50956">
    <property type="entry name" value="Thermostable phytase (3-phytase)"/>
    <property type="match status" value="1"/>
</dbReference>
<name>A0A1I3G2J6_9PSED</name>
<keyword evidence="2" id="KW-1003">Cell membrane</keyword>
<dbReference type="RefSeq" id="WP_090241360.1">
    <property type="nucleotide sequence ID" value="NZ_CAXBNE010000025.1"/>
</dbReference>
<evidence type="ECO:0000313" key="4">
    <source>
        <dbReference type="EMBL" id="SFI17708.1"/>
    </source>
</evidence>
<dbReference type="OrthoDB" id="6080098at2"/>
<dbReference type="Pfam" id="PF06977">
    <property type="entry name" value="SdiA-regulated"/>
    <property type="match status" value="1"/>
</dbReference>
<comment type="subcellular location">
    <subcellularLocation>
        <location evidence="1">Cell membrane</location>
    </subcellularLocation>
</comment>
<evidence type="ECO:0000313" key="5">
    <source>
        <dbReference type="Proteomes" id="UP000243606"/>
    </source>
</evidence>
<sequence>MSIWIAPRGRLYRLLLLVVLLAAGLFSVSYLHWDDRLFYWAKEQRVGAAEQAQSIWLPGYRAVLQGKPVQGLEDDELSGLTYSAETNTLFTVSGKRPQLIELTLKGEVMRRIDLHGFANPEGVEMLSGGRLAIIDERKRTLTTFKLSALTHSLEFTDLASYDLGFADAGNKGFEGIAWDGRNERVLLGKERGPLGLFSLPFPGEEGAAGTLQPIASGHLFLRDISSLSYDARTGHALVLSDESRLLLEVDEQGEPVSFISLAGGMNGLQRGIAQAEGVTMDAAGNIYIVSEPNLFYVLRKEPASAPPAQAD</sequence>
<reference evidence="5" key="1">
    <citation type="submission" date="2016-10" db="EMBL/GenBank/DDBJ databases">
        <authorList>
            <person name="Varghese N."/>
            <person name="Submissions S."/>
        </authorList>
    </citation>
    <scope>NUCLEOTIDE SEQUENCE [LARGE SCALE GENOMIC DNA]</scope>
    <source>
        <strain evidence="5">LMG 24016</strain>
    </source>
</reference>
<dbReference type="EMBL" id="FOQL01000001">
    <property type="protein sequence ID" value="SFI17708.1"/>
    <property type="molecule type" value="Genomic_DNA"/>
</dbReference>
<evidence type="ECO:0000256" key="1">
    <source>
        <dbReference type="ARBA" id="ARBA00004236"/>
    </source>
</evidence>
<accession>A0A1I3G2J6</accession>
<gene>
    <name evidence="4" type="ORF">SAMN05216206_1754</name>
</gene>
<organism evidence="4 5">
    <name type="scientific">Pseudomonas guineae</name>
    <dbReference type="NCBI Taxonomy" id="425504"/>
    <lineage>
        <taxon>Bacteria</taxon>
        <taxon>Pseudomonadati</taxon>
        <taxon>Pseudomonadota</taxon>
        <taxon>Gammaproteobacteria</taxon>
        <taxon>Pseudomonadales</taxon>
        <taxon>Pseudomonadaceae</taxon>
        <taxon>Pseudomonas</taxon>
    </lineage>
</organism>
<proteinExistence type="predicted"/>
<dbReference type="CDD" id="cd09971">
    <property type="entry name" value="SdiA-regulated"/>
    <property type="match status" value="1"/>
</dbReference>
<keyword evidence="3" id="KW-0472">Membrane</keyword>
<dbReference type="AlphaFoldDB" id="A0A1I3G2J6"/>
<evidence type="ECO:0000256" key="2">
    <source>
        <dbReference type="ARBA" id="ARBA00022475"/>
    </source>
</evidence>
<keyword evidence="5" id="KW-1185">Reference proteome</keyword>
<dbReference type="STRING" id="425504.SAMN05216206_1754"/>
<dbReference type="Proteomes" id="UP000243606">
    <property type="component" value="Unassembled WGS sequence"/>
</dbReference>
<protein>
    <submittedName>
        <fullName evidence="4">Uncharacterized protein YjiK</fullName>
    </submittedName>
</protein>
<evidence type="ECO:0000256" key="3">
    <source>
        <dbReference type="ARBA" id="ARBA00023136"/>
    </source>
</evidence>